<dbReference type="NCBIfam" id="NF006792">
    <property type="entry name" value="PRK09296.1"/>
    <property type="match status" value="1"/>
</dbReference>
<dbReference type="Proteomes" id="UP000295937">
    <property type="component" value="Unassembled WGS sequence"/>
</dbReference>
<dbReference type="RefSeq" id="WP_136132235.1">
    <property type="nucleotide sequence ID" value="NZ_PDKR01000001.1"/>
</dbReference>
<dbReference type="AlphaFoldDB" id="A0A2P5T2K6"/>
<sequence length="149" mass="17211">MTLPEKEKLIFNFNRCSNWEEKYLYIIELGRKIPVISKNLHNPENMIGGCQSHVWIKITPKPDGTVIFEGDSDSIIVKGLIAIIFIIYNNLLMSDIMILDIGYWFNKLSLTQHITPTRSQGIEAVIRSIRHSIKKISKNSFEHANNRNK</sequence>
<protein>
    <submittedName>
        <fullName evidence="2">Cysteine desulfuration protein SufE</fullName>
    </submittedName>
</protein>
<feature type="domain" description="Fe-S metabolism associated" evidence="1">
    <location>
        <begin position="12"/>
        <end position="131"/>
    </location>
</feature>
<evidence type="ECO:0000259" key="1">
    <source>
        <dbReference type="Pfam" id="PF02657"/>
    </source>
</evidence>
<evidence type="ECO:0000313" key="3">
    <source>
        <dbReference type="Proteomes" id="UP000295937"/>
    </source>
</evidence>
<reference evidence="2 3" key="1">
    <citation type="journal article" date="2018" name="Genome Biol. Evol.">
        <title>Cladogenesis and Genomic Streamlining in Extracellular Endosymbionts of Tropical Stink Bugs.</title>
        <authorList>
            <person name="Otero-Bravo A."/>
            <person name="Goffredi S."/>
            <person name="Sabree Z.L."/>
        </authorList>
    </citation>
    <scope>NUCLEOTIDE SEQUENCE [LARGE SCALE GENOMIC DNA]</scope>
    <source>
        <strain evidence="2 3">SoEO</strain>
    </source>
</reference>
<dbReference type="PANTHER" id="PTHR43597:SF3">
    <property type="entry name" value="CYSTEINE DESULFURATION PROTEIN SUFE"/>
    <property type="match status" value="1"/>
</dbReference>
<name>A0A2P5T2K6_9GAMM</name>
<dbReference type="PANTHER" id="PTHR43597">
    <property type="entry name" value="SULFUR ACCEPTOR PROTEIN CSDE"/>
    <property type="match status" value="1"/>
</dbReference>
<gene>
    <name evidence="2" type="ORF">CRV09_00650</name>
</gene>
<organism evidence="2 3">
    <name type="scientific">Candidatus Pantoea edessiphila</name>
    <dbReference type="NCBI Taxonomy" id="2044610"/>
    <lineage>
        <taxon>Bacteria</taxon>
        <taxon>Pseudomonadati</taxon>
        <taxon>Pseudomonadota</taxon>
        <taxon>Gammaproteobacteria</taxon>
        <taxon>Enterobacterales</taxon>
        <taxon>Erwiniaceae</taxon>
        <taxon>Pantoea</taxon>
    </lineage>
</organism>
<dbReference type="SUPFAM" id="SSF82649">
    <property type="entry name" value="SufE/NifU"/>
    <property type="match status" value="1"/>
</dbReference>
<evidence type="ECO:0000313" key="2">
    <source>
        <dbReference type="EMBL" id="PPI88808.1"/>
    </source>
</evidence>
<dbReference type="Gene3D" id="3.90.1010.10">
    <property type="match status" value="1"/>
</dbReference>
<accession>A0A2P5T2K6</accession>
<proteinExistence type="predicted"/>
<dbReference type="InterPro" id="IPR003808">
    <property type="entry name" value="Fe-S_metab-assoc_dom"/>
</dbReference>
<dbReference type="OrthoDB" id="9799320at2"/>
<dbReference type="EMBL" id="PDKR01000001">
    <property type="protein sequence ID" value="PPI88808.1"/>
    <property type="molecule type" value="Genomic_DNA"/>
</dbReference>
<comment type="caution">
    <text evidence="2">The sequence shown here is derived from an EMBL/GenBank/DDBJ whole genome shotgun (WGS) entry which is preliminary data.</text>
</comment>
<dbReference type="Pfam" id="PF02657">
    <property type="entry name" value="SufE"/>
    <property type="match status" value="1"/>
</dbReference>